<keyword evidence="1" id="KW-1133">Transmembrane helix</keyword>
<evidence type="ECO:0000256" key="1">
    <source>
        <dbReference type="SAM" id="Phobius"/>
    </source>
</evidence>
<feature type="non-terminal residue" evidence="3">
    <location>
        <position position="447"/>
    </location>
</feature>
<dbReference type="Gene3D" id="2.60.40.10">
    <property type="entry name" value="Immunoglobulins"/>
    <property type="match status" value="1"/>
</dbReference>
<keyword evidence="1" id="KW-0472">Membrane</keyword>
<reference evidence="3" key="1">
    <citation type="journal article" date="2023" name="Insect Mol. Biol.">
        <title>Genome sequencing provides insights into the evolution of gene families encoding plant cell wall-degrading enzymes in longhorned beetles.</title>
        <authorList>
            <person name="Shin N.R."/>
            <person name="Okamura Y."/>
            <person name="Kirsch R."/>
            <person name="Pauchet Y."/>
        </authorList>
    </citation>
    <scope>NUCLEOTIDE SEQUENCE</scope>
    <source>
        <strain evidence="3">MMC_N1</strain>
    </source>
</reference>
<dbReference type="SUPFAM" id="SSF49265">
    <property type="entry name" value="Fibronectin type III"/>
    <property type="match status" value="1"/>
</dbReference>
<dbReference type="InterPro" id="IPR013783">
    <property type="entry name" value="Ig-like_fold"/>
</dbReference>
<comment type="caution">
    <text evidence="3">The sequence shown here is derived from an EMBL/GenBank/DDBJ whole genome shotgun (WGS) entry which is preliminary data.</text>
</comment>
<sequence>MISAQWTIKLALFPDKPICRIDQKRIYGVAKHENAKVLCEVEAYPPPDTFKWSFNNSAESTDVPEAKYRSGVHHFSSTLTYTPVTELDYGTVMCWANNLAGKQVEPCIFHIIAAGKPDPPYNCSIVNMTNESLEVECAEGFDGGQPQYFLLEVYDWKTGVLQANVSAKFPLFIVSGLDSGKVLKMIVYAANSKGKSEQILLEGFTLKVAEKQTVLSLGTRDRLEIAPILGVLVGIVTVLLLVSVIILGALKIRAARRDGSRALRPGFLTVKEKVTLPLRSESEDLFEKDDKNPDVIPSNKDSDYQLGSAAQTPGLNNSAVINGEYDAATPQQQQQQQNTATLPVHEKAFPPQHAVNEVTYAELSLTRPNTLETVKNGGSQYGTLRTREDPTVYAQIDHNRRPPPIPPKTSPMVSPVTCIFPTTKQGLYHREVVTVRTPLMGCQQESC</sequence>
<proteinExistence type="predicted"/>
<dbReference type="InterPro" id="IPR036179">
    <property type="entry name" value="Ig-like_dom_sf"/>
</dbReference>
<dbReference type="PROSITE" id="PS50835">
    <property type="entry name" value="IG_LIKE"/>
    <property type="match status" value="1"/>
</dbReference>
<dbReference type="InterPro" id="IPR036116">
    <property type="entry name" value="FN3_sf"/>
</dbReference>
<dbReference type="SUPFAM" id="SSF48726">
    <property type="entry name" value="Immunoglobulin"/>
    <property type="match status" value="1"/>
</dbReference>
<accession>A0ABQ9K0R1</accession>
<evidence type="ECO:0000313" key="4">
    <source>
        <dbReference type="Proteomes" id="UP001162164"/>
    </source>
</evidence>
<dbReference type="Proteomes" id="UP001162164">
    <property type="component" value="Unassembled WGS sequence"/>
</dbReference>
<feature type="transmembrane region" description="Helical" evidence="1">
    <location>
        <begin position="225"/>
        <end position="250"/>
    </location>
</feature>
<keyword evidence="4" id="KW-1185">Reference proteome</keyword>
<feature type="domain" description="Ig-like" evidence="2">
    <location>
        <begin position="17"/>
        <end position="105"/>
    </location>
</feature>
<keyword evidence="1" id="KW-0812">Transmembrane</keyword>
<dbReference type="EMBL" id="JAPWTJ010000057">
    <property type="protein sequence ID" value="KAJ8983865.1"/>
    <property type="molecule type" value="Genomic_DNA"/>
</dbReference>
<protein>
    <recommendedName>
        <fullName evidence="2">Ig-like domain-containing protein</fullName>
    </recommendedName>
</protein>
<dbReference type="CDD" id="cd00096">
    <property type="entry name" value="Ig"/>
    <property type="match status" value="1"/>
</dbReference>
<dbReference type="InterPro" id="IPR007110">
    <property type="entry name" value="Ig-like_dom"/>
</dbReference>
<dbReference type="PANTHER" id="PTHR23278">
    <property type="entry name" value="SIDESTEP PROTEIN"/>
    <property type="match status" value="1"/>
</dbReference>
<gene>
    <name evidence="3" type="ORF">NQ317_007956</name>
</gene>
<evidence type="ECO:0000313" key="3">
    <source>
        <dbReference type="EMBL" id="KAJ8983865.1"/>
    </source>
</evidence>
<evidence type="ECO:0000259" key="2">
    <source>
        <dbReference type="PROSITE" id="PS50835"/>
    </source>
</evidence>
<name>A0ABQ9K0R1_9CUCU</name>
<dbReference type="PANTHER" id="PTHR23278:SF19">
    <property type="entry name" value="OBSCURIN"/>
    <property type="match status" value="1"/>
</dbReference>
<organism evidence="3 4">
    <name type="scientific">Molorchus minor</name>
    <dbReference type="NCBI Taxonomy" id="1323400"/>
    <lineage>
        <taxon>Eukaryota</taxon>
        <taxon>Metazoa</taxon>
        <taxon>Ecdysozoa</taxon>
        <taxon>Arthropoda</taxon>
        <taxon>Hexapoda</taxon>
        <taxon>Insecta</taxon>
        <taxon>Pterygota</taxon>
        <taxon>Neoptera</taxon>
        <taxon>Endopterygota</taxon>
        <taxon>Coleoptera</taxon>
        <taxon>Polyphaga</taxon>
        <taxon>Cucujiformia</taxon>
        <taxon>Chrysomeloidea</taxon>
        <taxon>Cerambycidae</taxon>
        <taxon>Lamiinae</taxon>
        <taxon>Monochamini</taxon>
        <taxon>Molorchus</taxon>
    </lineage>
</organism>
<dbReference type="Pfam" id="PF13927">
    <property type="entry name" value="Ig_3"/>
    <property type="match status" value="1"/>
</dbReference>